<name>A0A160IP59_9BACL</name>
<accession>A0A160IP59</accession>
<evidence type="ECO:0000259" key="1">
    <source>
        <dbReference type="SMART" id="SM00860"/>
    </source>
</evidence>
<dbReference type="Proteomes" id="UP000076623">
    <property type="component" value="Chromosome"/>
</dbReference>
<evidence type="ECO:0000313" key="2">
    <source>
        <dbReference type="EMBL" id="ANC77422.1"/>
    </source>
</evidence>
<dbReference type="AlphaFoldDB" id="A0A160IP59"/>
<proteinExistence type="predicted"/>
<organism evidence="2 3">
    <name type="scientific">Fictibacillus phosphorivorans</name>
    <dbReference type="NCBI Taxonomy" id="1221500"/>
    <lineage>
        <taxon>Bacteria</taxon>
        <taxon>Bacillati</taxon>
        <taxon>Bacillota</taxon>
        <taxon>Bacilli</taxon>
        <taxon>Bacillales</taxon>
        <taxon>Fictibacillaceae</taxon>
        <taxon>Fictibacillus</taxon>
    </lineage>
</organism>
<dbReference type="STRING" id="1221500.ABE65_011655"/>
<dbReference type="InterPro" id="IPR018958">
    <property type="entry name" value="Knr4/Smi1-like_dom"/>
</dbReference>
<dbReference type="Gene3D" id="3.40.1580.10">
    <property type="entry name" value="SMI1/KNR4-like"/>
    <property type="match status" value="1"/>
</dbReference>
<protein>
    <recommendedName>
        <fullName evidence="1">Knr4/Smi1-like domain-containing protein</fullName>
    </recommendedName>
</protein>
<dbReference type="InterPro" id="IPR037883">
    <property type="entry name" value="Knr4/Smi1-like_sf"/>
</dbReference>
<dbReference type="Pfam" id="PF14568">
    <property type="entry name" value="SUKH_6"/>
    <property type="match status" value="1"/>
</dbReference>
<feature type="domain" description="Knr4/Smi1-like" evidence="1">
    <location>
        <begin position="17"/>
        <end position="140"/>
    </location>
</feature>
<dbReference type="EMBL" id="CP015378">
    <property type="protein sequence ID" value="ANC77422.1"/>
    <property type="molecule type" value="Genomic_DNA"/>
</dbReference>
<dbReference type="SMART" id="SM00860">
    <property type="entry name" value="SMI1_KNR4"/>
    <property type="match status" value="1"/>
</dbReference>
<dbReference type="RefSeq" id="WP_066395016.1">
    <property type="nucleotide sequence ID" value="NZ_CP015378.1"/>
</dbReference>
<gene>
    <name evidence="2" type="ORF">ABE65_011655</name>
</gene>
<dbReference type="KEGG" id="fpn:ABE65_011655"/>
<dbReference type="SUPFAM" id="SSF160631">
    <property type="entry name" value="SMI1/KNR4-like"/>
    <property type="match status" value="1"/>
</dbReference>
<keyword evidence="3" id="KW-1185">Reference proteome</keyword>
<evidence type="ECO:0000313" key="3">
    <source>
        <dbReference type="Proteomes" id="UP000076623"/>
    </source>
</evidence>
<sequence length="267" mass="31163">MNLWRLDIDEDMYKLSSLTKEMITYAENLFDVFLPVEYLQILSIQNGGYLLHDTYSSNSSIEIQIDHLLGIGRNIGILDTPYFQEEWNLPKGLILIGGDGHEWVALDYRYCRTSPPIVYINSEEETITTIAASFNEFLTNLNEPKDTILKLTESYSSDQNFYHQVDELMKHGTPISIDQFFSKTISTNKIHIKYMVDKMWRHPNPKVQFYLMLYLSECAEGNNQGMIDDDDLHKMLIDIKHSKNNEAKELAEYSLDVFYKRNNGFRI</sequence>
<reference evidence="2 3" key="1">
    <citation type="submission" date="2016-04" db="EMBL/GenBank/DDBJ databases">
        <title>Complete genome sequence of Fictibacillus phosphorivorans G25-29, a strain toxic to nematodes.</title>
        <authorList>
            <person name="Zheng Z."/>
        </authorList>
    </citation>
    <scope>NUCLEOTIDE SEQUENCE [LARGE SCALE GENOMIC DNA]</scope>
    <source>
        <strain evidence="2 3">G25-29</strain>
    </source>
</reference>